<protein>
    <recommendedName>
        <fullName evidence="6">Mutator family transposase</fullName>
    </recommendedName>
</protein>
<dbReference type="EMBL" id="CBTJ020000013">
    <property type="protein sequence ID" value="CDI01144.1"/>
    <property type="molecule type" value="Genomic_DNA"/>
</dbReference>
<dbReference type="STRING" id="1400863.BN873_110001"/>
<dbReference type="NCBIfam" id="NF033543">
    <property type="entry name" value="transpos_IS256"/>
    <property type="match status" value="1"/>
</dbReference>
<dbReference type="GO" id="GO:0006313">
    <property type="term" value="P:DNA transposition"/>
    <property type="evidence" value="ECO:0007669"/>
    <property type="project" value="UniProtKB-UniRule"/>
</dbReference>
<dbReference type="Proteomes" id="UP000035760">
    <property type="component" value="Unassembled WGS sequence"/>
</dbReference>
<dbReference type="InterPro" id="IPR001207">
    <property type="entry name" value="Transposase_mutator"/>
</dbReference>
<dbReference type="PROSITE" id="PS01007">
    <property type="entry name" value="TRANSPOSASE_MUTATOR"/>
    <property type="match status" value="1"/>
</dbReference>
<name>W6M3T7_9GAMM</name>
<evidence type="ECO:0000256" key="6">
    <source>
        <dbReference type="RuleBase" id="RU365089"/>
    </source>
</evidence>
<dbReference type="PANTHER" id="PTHR33217:SF5">
    <property type="entry name" value="MUTATOR FAMILY TRANSPOSASE"/>
    <property type="match status" value="1"/>
</dbReference>
<comment type="caution">
    <text evidence="7">The sequence shown here is derived from an EMBL/GenBank/DDBJ whole genome shotgun (WGS) entry which is preliminary data.</text>
</comment>
<reference evidence="7" key="1">
    <citation type="submission" date="2013-07" db="EMBL/GenBank/DDBJ databases">
        <authorList>
            <person name="McIlroy S."/>
        </authorList>
    </citation>
    <scope>NUCLEOTIDE SEQUENCE [LARGE SCALE GENOMIC DNA]</scope>
    <source>
        <strain evidence="7">Run_A_D11</strain>
    </source>
</reference>
<evidence type="ECO:0000313" key="8">
    <source>
        <dbReference type="Proteomes" id="UP000035760"/>
    </source>
</evidence>
<gene>
    <name evidence="7" type="ORF">BN873_110001</name>
</gene>
<comment type="function">
    <text evidence="1 6">Required for the transposition of the insertion element.</text>
</comment>
<evidence type="ECO:0000313" key="7">
    <source>
        <dbReference type="EMBL" id="CDI01144.1"/>
    </source>
</evidence>
<keyword evidence="6" id="KW-0814">Transposable element</keyword>
<evidence type="ECO:0000256" key="5">
    <source>
        <dbReference type="ARBA" id="ARBA00023172"/>
    </source>
</evidence>
<evidence type="ECO:0000256" key="4">
    <source>
        <dbReference type="ARBA" id="ARBA00023125"/>
    </source>
</evidence>
<comment type="similarity">
    <text evidence="2 6">Belongs to the transposase mutator family.</text>
</comment>
<keyword evidence="8" id="KW-1185">Reference proteome</keyword>
<keyword evidence="4 6" id="KW-0238">DNA-binding</keyword>
<dbReference type="PANTHER" id="PTHR33217">
    <property type="entry name" value="TRANSPOSASE FOR INSERTION SEQUENCE ELEMENT IS1081"/>
    <property type="match status" value="1"/>
</dbReference>
<accession>W6M3T7</accession>
<dbReference type="Pfam" id="PF00872">
    <property type="entry name" value="Transposase_mut"/>
    <property type="match status" value="1"/>
</dbReference>
<evidence type="ECO:0000256" key="2">
    <source>
        <dbReference type="ARBA" id="ARBA00010961"/>
    </source>
</evidence>
<reference evidence="7" key="2">
    <citation type="submission" date="2014-03" db="EMBL/GenBank/DDBJ databases">
        <title>Candidatus Competibacter-lineage genomes retrieved from metagenomes reveal functional metabolic diversity.</title>
        <authorList>
            <person name="McIlroy S.J."/>
            <person name="Albertsen M."/>
            <person name="Andresen E.K."/>
            <person name="Saunders A.M."/>
            <person name="Kristiansen R."/>
            <person name="Stokholm-Bjerregaard M."/>
            <person name="Nielsen K.L."/>
            <person name="Nielsen P.H."/>
        </authorList>
    </citation>
    <scope>NUCLEOTIDE SEQUENCE</scope>
    <source>
        <strain evidence="7">Run_A_D11</strain>
    </source>
</reference>
<keyword evidence="3 6" id="KW-0815">Transposition</keyword>
<evidence type="ECO:0000256" key="3">
    <source>
        <dbReference type="ARBA" id="ARBA00022578"/>
    </source>
</evidence>
<dbReference type="AlphaFoldDB" id="W6M3T7"/>
<proteinExistence type="inferred from homology"/>
<dbReference type="GO" id="GO:0003677">
    <property type="term" value="F:DNA binding"/>
    <property type="evidence" value="ECO:0007669"/>
    <property type="project" value="UniProtKB-UniRule"/>
</dbReference>
<sequence>MGHYRLAETEGAKFWLSVLTALQNRGLKDVFIACVDGLTGFPDAIQAVYPQAKVQLCLVHLVRNSLRSVADKDRRAVVADLKGIYQAPTLAQAEQGLETVAEHWDHQYPSLSALWLRHWERVIPLFDSPDDIRRAIYTTNAIESLNSVIRKAINNRRIFPSDRSAFKVIDLAIEQAAKKWTMPIKDWKQALNRFAIQFEGRLPLSLH</sequence>
<dbReference type="GO" id="GO:0004803">
    <property type="term" value="F:transposase activity"/>
    <property type="evidence" value="ECO:0007669"/>
    <property type="project" value="UniProtKB-UniRule"/>
</dbReference>
<evidence type="ECO:0000256" key="1">
    <source>
        <dbReference type="ARBA" id="ARBA00002190"/>
    </source>
</evidence>
<organism evidence="7 8">
    <name type="scientific">Candidatus Competibacter denitrificans Run_A_D11</name>
    <dbReference type="NCBI Taxonomy" id="1400863"/>
    <lineage>
        <taxon>Bacteria</taxon>
        <taxon>Pseudomonadati</taxon>
        <taxon>Pseudomonadota</taxon>
        <taxon>Gammaproteobacteria</taxon>
        <taxon>Candidatus Competibacteraceae</taxon>
        <taxon>Candidatus Competibacter</taxon>
    </lineage>
</organism>
<keyword evidence="5 6" id="KW-0233">DNA recombination</keyword>